<organism evidence="2 3">
    <name type="scientific">Colletotrichum chlorophyti</name>
    <dbReference type="NCBI Taxonomy" id="708187"/>
    <lineage>
        <taxon>Eukaryota</taxon>
        <taxon>Fungi</taxon>
        <taxon>Dikarya</taxon>
        <taxon>Ascomycota</taxon>
        <taxon>Pezizomycotina</taxon>
        <taxon>Sordariomycetes</taxon>
        <taxon>Hypocreomycetidae</taxon>
        <taxon>Glomerellales</taxon>
        <taxon>Glomerellaceae</taxon>
        <taxon>Colletotrichum</taxon>
    </lineage>
</organism>
<feature type="region of interest" description="Disordered" evidence="1">
    <location>
        <begin position="261"/>
        <end position="284"/>
    </location>
</feature>
<dbReference type="PANTHER" id="PTHR28058:SF1">
    <property type="entry name" value="SMALL RIBOSOMAL SUBUNIT PROTEIN BS1M"/>
    <property type="match status" value="1"/>
</dbReference>
<evidence type="ECO:0000313" key="3">
    <source>
        <dbReference type="Proteomes" id="UP000186583"/>
    </source>
</evidence>
<sequence>MSARLSPGGALLRSSRMFSVPKPLSKPGGEAAIARHASPTATTPYPTHQSVTTTESSRIIGDWGFKRSLPLRSTTKSSTPVVRIKSIDCFENVTDYSSAADHTLSLQKFQELNLPLSLPGPNRSRLGGLNIGEKSVFEDDGDFTAVEAGRENEEKRWKFKGPWLAGLSEGEFNRFLRKNVRSKRDEFRNFLKKRIATELTATEHQKSLDAGEELPKQVLPQDVTEEQLTEYLRKLRSDRITLYALVSEFLDLAPLNPPSSLTDFSRTTEKTKRPSLYAENGPPISHPSGGISYLRTAAFAENHPVYGPQAHPTPVLARIIAPRNGPNDAKLGVGGFVTNTPQGDNAFNQRHLIGRKNQVAGIASFDPDITGGAKAYVKPISARVDSAGMVQITVAEANQEAQLIHKEMIGKAKIYNDRTEPEQVEAAPVRKPLVHPVLSKARPAKTVVGSSQSYGLDSRGPATE</sequence>
<dbReference type="InterPro" id="IPR016712">
    <property type="entry name" value="Rbsml_bS1m-like"/>
</dbReference>
<protein>
    <recommendedName>
        <fullName evidence="4">37S ribosomal protein mrp51, mitochondrial</fullName>
    </recommendedName>
</protein>
<accession>A0A1Q8RV03</accession>
<dbReference type="EMBL" id="MPGH01000088">
    <property type="protein sequence ID" value="OLN88197.1"/>
    <property type="molecule type" value="Genomic_DNA"/>
</dbReference>
<dbReference type="GO" id="GO:0005763">
    <property type="term" value="C:mitochondrial small ribosomal subunit"/>
    <property type="evidence" value="ECO:0007669"/>
    <property type="project" value="TreeGrafter"/>
</dbReference>
<dbReference type="Pfam" id="PF11709">
    <property type="entry name" value="Mit_ribos_Mrp51"/>
    <property type="match status" value="1"/>
</dbReference>
<name>A0A1Q8RV03_9PEZI</name>
<feature type="region of interest" description="Disordered" evidence="1">
    <location>
        <begin position="440"/>
        <end position="464"/>
    </location>
</feature>
<comment type="caution">
    <text evidence="2">The sequence shown here is derived from an EMBL/GenBank/DDBJ whole genome shotgun (WGS) entry which is preliminary data.</text>
</comment>
<dbReference type="GO" id="GO:0003735">
    <property type="term" value="F:structural constituent of ribosome"/>
    <property type="evidence" value="ECO:0007669"/>
    <property type="project" value="TreeGrafter"/>
</dbReference>
<keyword evidence="3" id="KW-1185">Reference proteome</keyword>
<dbReference type="AlphaFoldDB" id="A0A1Q8RV03"/>
<gene>
    <name evidence="2" type="ORF">CCHL11_00346</name>
</gene>
<evidence type="ECO:0000313" key="2">
    <source>
        <dbReference type="EMBL" id="OLN88197.1"/>
    </source>
</evidence>
<dbReference type="STRING" id="708187.A0A1Q8RV03"/>
<dbReference type="PANTHER" id="PTHR28058">
    <property type="entry name" value="37S RIBOSOMAL PROTEIN MRP51, MITOCHONDRIAL"/>
    <property type="match status" value="1"/>
</dbReference>
<dbReference type="GO" id="GO:0070124">
    <property type="term" value="P:mitochondrial translational initiation"/>
    <property type="evidence" value="ECO:0007669"/>
    <property type="project" value="TreeGrafter"/>
</dbReference>
<reference evidence="2 3" key="1">
    <citation type="submission" date="2016-11" db="EMBL/GenBank/DDBJ databases">
        <title>Draft Genome Assembly of Colletotrichum chlorophyti a pathogen of herbaceous plants.</title>
        <authorList>
            <person name="Gan P."/>
            <person name="Narusaka M."/>
            <person name="Tsushima A."/>
            <person name="Narusaka Y."/>
            <person name="Takano Y."/>
            <person name="Shirasu K."/>
        </authorList>
    </citation>
    <scope>NUCLEOTIDE SEQUENCE [LARGE SCALE GENOMIC DNA]</scope>
    <source>
        <strain evidence="2 3">NTL11</strain>
    </source>
</reference>
<evidence type="ECO:0000256" key="1">
    <source>
        <dbReference type="SAM" id="MobiDB-lite"/>
    </source>
</evidence>
<proteinExistence type="predicted"/>
<evidence type="ECO:0008006" key="4">
    <source>
        <dbReference type="Google" id="ProtNLM"/>
    </source>
</evidence>
<dbReference type="OrthoDB" id="3913595at2759"/>
<dbReference type="Proteomes" id="UP000186583">
    <property type="component" value="Unassembled WGS sequence"/>
</dbReference>